<dbReference type="RefSeq" id="WP_073308192.1">
    <property type="nucleotide sequence ID" value="NZ_FQWV01000003.1"/>
</dbReference>
<reference evidence="4 5" key="1">
    <citation type="submission" date="2016-11" db="EMBL/GenBank/DDBJ databases">
        <authorList>
            <person name="Jaros S."/>
            <person name="Januszkiewicz K."/>
            <person name="Wedrychowicz H."/>
        </authorList>
    </citation>
    <scope>NUCLEOTIDE SEQUENCE [LARGE SCALE GENOMIC DNA]</scope>
    <source>
        <strain evidence="4 5">DSM 9297</strain>
    </source>
</reference>
<feature type="transmembrane region" description="Helical" evidence="2">
    <location>
        <begin position="156"/>
        <end position="174"/>
    </location>
</feature>
<dbReference type="GO" id="GO:0034220">
    <property type="term" value="P:monoatomic ion transmembrane transport"/>
    <property type="evidence" value="ECO:0007669"/>
    <property type="project" value="UniProtKB-KW"/>
</dbReference>
<evidence type="ECO:0000256" key="1">
    <source>
        <dbReference type="ARBA" id="ARBA00004651"/>
    </source>
</evidence>
<feature type="transmembrane region" description="Helical" evidence="2">
    <location>
        <begin position="38"/>
        <end position="58"/>
    </location>
</feature>
<evidence type="ECO:0000256" key="2">
    <source>
        <dbReference type="SAM" id="Phobius"/>
    </source>
</evidence>
<sequence length="408" mass="42301">MAGEPPEELPDSALERLFYDADRVRLVDWRRVSGAKPAVLATGVATVLAFVAGLSNLSQPSVPLDGPLAAVVPAAGTYAQFAGVLCAFALGPITLGLNRGKALAWYAALAVLPAVGVLPLVTLQPTDVPLLATVGLALPLLVWNRERFDESLDLSSLQIAALAAVLGVVVYGSVGSYGLQSEFTNLSSWSDAVYYVIVTIGTVGYGDITPLSARAKWFSLSVILFGTGAFTIAVSSLVAPAIESRMAAAFGNMSASELTLLEDHVLVLGYNDLTEPLLEELGDGTDVAVITDDGDAASHLEAEGVNVLTADPTDDAALHDANVGTARGVVVALTDDSEAVLAVVTARKANPDIRIVTAASDRQQADKLRHVGADEVISPTRIGGRLLGRTVLGASALFDGDDQDDDAT</sequence>
<evidence type="ECO:0000313" key="5">
    <source>
        <dbReference type="Proteomes" id="UP000184357"/>
    </source>
</evidence>
<dbReference type="OrthoDB" id="56871at2157"/>
<dbReference type="SUPFAM" id="SSF81324">
    <property type="entry name" value="Voltage-gated potassium channels"/>
    <property type="match status" value="1"/>
</dbReference>
<dbReference type="Gene3D" id="1.10.287.70">
    <property type="match status" value="1"/>
</dbReference>
<dbReference type="PROSITE" id="PS51201">
    <property type="entry name" value="RCK_N"/>
    <property type="match status" value="1"/>
</dbReference>
<keyword evidence="2" id="KW-0472">Membrane</keyword>
<dbReference type="PANTHER" id="PTHR43833:SF9">
    <property type="entry name" value="POTASSIUM CHANNEL PROTEIN YUGO-RELATED"/>
    <property type="match status" value="1"/>
</dbReference>
<dbReference type="Pfam" id="PF02254">
    <property type="entry name" value="TrkA_N"/>
    <property type="match status" value="1"/>
</dbReference>
<dbReference type="PANTHER" id="PTHR43833">
    <property type="entry name" value="POTASSIUM CHANNEL PROTEIN 2-RELATED-RELATED"/>
    <property type="match status" value="1"/>
</dbReference>
<keyword evidence="4" id="KW-0407">Ion channel</keyword>
<gene>
    <name evidence="4" type="ORF">SAMN05443636_1557</name>
</gene>
<feature type="domain" description="RCK N-terminal" evidence="3">
    <location>
        <begin position="262"/>
        <end position="378"/>
    </location>
</feature>
<name>A0A1M5PEV3_9EURY</name>
<feature type="transmembrane region" description="Helical" evidence="2">
    <location>
        <begin position="186"/>
        <end position="205"/>
    </location>
</feature>
<keyword evidence="4" id="KW-0406">Ion transport</keyword>
<proteinExistence type="predicted"/>
<dbReference type="InterPro" id="IPR003148">
    <property type="entry name" value="RCK_N"/>
</dbReference>
<feature type="transmembrane region" description="Helical" evidence="2">
    <location>
        <begin position="70"/>
        <end position="91"/>
    </location>
</feature>
<dbReference type="AlphaFoldDB" id="A0A1M5PEV3"/>
<evidence type="ECO:0000313" key="4">
    <source>
        <dbReference type="EMBL" id="SHG99793.1"/>
    </source>
</evidence>
<keyword evidence="4" id="KW-0813">Transport</keyword>
<keyword evidence="2" id="KW-0812">Transmembrane</keyword>
<protein>
    <submittedName>
        <fullName evidence="4">Voltage-gated potassium channel</fullName>
    </submittedName>
</protein>
<dbReference type="InterPro" id="IPR050721">
    <property type="entry name" value="Trk_Ktr_HKT_K-transport"/>
</dbReference>
<dbReference type="STRING" id="43928.SAMN05443636_1557"/>
<dbReference type="GO" id="GO:0006813">
    <property type="term" value="P:potassium ion transport"/>
    <property type="evidence" value="ECO:0007669"/>
    <property type="project" value="InterPro"/>
</dbReference>
<dbReference type="InterPro" id="IPR036291">
    <property type="entry name" value="NAD(P)-bd_dom_sf"/>
</dbReference>
<dbReference type="Proteomes" id="UP000184357">
    <property type="component" value="Unassembled WGS sequence"/>
</dbReference>
<organism evidence="4 5">
    <name type="scientific">Halobaculum gomorrense</name>
    <dbReference type="NCBI Taxonomy" id="43928"/>
    <lineage>
        <taxon>Archaea</taxon>
        <taxon>Methanobacteriati</taxon>
        <taxon>Methanobacteriota</taxon>
        <taxon>Stenosarchaea group</taxon>
        <taxon>Halobacteria</taxon>
        <taxon>Halobacteriales</taxon>
        <taxon>Haloferacaceae</taxon>
        <taxon>Halobaculum</taxon>
    </lineage>
</organism>
<feature type="transmembrane region" description="Helical" evidence="2">
    <location>
        <begin position="103"/>
        <end position="122"/>
    </location>
</feature>
<dbReference type="SUPFAM" id="SSF51735">
    <property type="entry name" value="NAD(P)-binding Rossmann-fold domains"/>
    <property type="match status" value="1"/>
</dbReference>
<keyword evidence="5" id="KW-1185">Reference proteome</keyword>
<dbReference type="Gene3D" id="3.40.50.720">
    <property type="entry name" value="NAD(P)-binding Rossmann-like Domain"/>
    <property type="match status" value="1"/>
</dbReference>
<evidence type="ECO:0000259" key="3">
    <source>
        <dbReference type="PROSITE" id="PS51201"/>
    </source>
</evidence>
<comment type="subcellular location">
    <subcellularLocation>
        <location evidence="1">Cell membrane</location>
        <topology evidence="1">Multi-pass membrane protein</topology>
    </subcellularLocation>
</comment>
<keyword evidence="2" id="KW-1133">Transmembrane helix</keyword>
<feature type="transmembrane region" description="Helical" evidence="2">
    <location>
        <begin position="217"/>
        <end position="239"/>
    </location>
</feature>
<accession>A0A1M5PEV3</accession>
<dbReference type="GO" id="GO:0005886">
    <property type="term" value="C:plasma membrane"/>
    <property type="evidence" value="ECO:0007669"/>
    <property type="project" value="UniProtKB-SubCell"/>
</dbReference>
<dbReference type="EMBL" id="FQWV01000003">
    <property type="protein sequence ID" value="SHG99793.1"/>
    <property type="molecule type" value="Genomic_DNA"/>
</dbReference>
<dbReference type="Pfam" id="PF07885">
    <property type="entry name" value="Ion_trans_2"/>
    <property type="match status" value="1"/>
</dbReference>
<dbReference type="InterPro" id="IPR013099">
    <property type="entry name" value="K_chnl_dom"/>
</dbReference>